<dbReference type="AlphaFoldDB" id="A0A0D6ZZY2"/>
<dbReference type="InterPro" id="IPR059179">
    <property type="entry name" value="MLKL-like_MCAfunc"/>
</dbReference>
<protein>
    <recommendedName>
        <fullName evidence="3">Fungal STAND N-terminal Goodbye domain-containing protein</fullName>
    </recommendedName>
</protein>
<gene>
    <name evidence="1" type="ORF">FISHEDRAFT_78824</name>
</gene>
<name>A0A0D6ZZY2_9AGAR</name>
<dbReference type="EMBL" id="KN882118">
    <property type="protein sequence ID" value="KIY43075.1"/>
    <property type="molecule type" value="Genomic_DNA"/>
</dbReference>
<dbReference type="Proteomes" id="UP000054144">
    <property type="component" value="Unassembled WGS sequence"/>
</dbReference>
<sequence>MAEPSVEKFTTTFINVFKEIKVAVESIKVDERKCRILVNQCTVLIDALMYGSLDLQTRTGADFASKLEKCLTRLKDKTLAWSVLSPWKSFWRQNEICHGIEDFTQELHVMAMFYTNTRLEYGRQQQEYAGQQLEAIRQQHEVLQQQQ</sequence>
<evidence type="ECO:0000313" key="1">
    <source>
        <dbReference type="EMBL" id="KIY43075.1"/>
    </source>
</evidence>
<evidence type="ECO:0008006" key="3">
    <source>
        <dbReference type="Google" id="ProtNLM"/>
    </source>
</evidence>
<keyword evidence="2" id="KW-1185">Reference proteome</keyword>
<accession>A0A0D6ZZY2</accession>
<evidence type="ECO:0000313" key="2">
    <source>
        <dbReference type="Proteomes" id="UP000054144"/>
    </source>
</evidence>
<proteinExistence type="predicted"/>
<dbReference type="CDD" id="cd21037">
    <property type="entry name" value="MLKL_NTD"/>
    <property type="match status" value="1"/>
</dbReference>
<organism evidence="1 2">
    <name type="scientific">Fistulina hepatica ATCC 64428</name>
    <dbReference type="NCBI Taxonomy" id="1128425"/>
    <lineage>
        <taxon>Eukaryota</taxon>
        <taxon>Fungi</taxon>
        <taxon>Dikarya</taxon>
        <taxon>Basidiomycota</taxon>
        <taxon>Agaricomycotina</taxon>
        <taxon>Agaricomycetes</taxon>
        <taxon>Agaricomycetidae</taxon>
        <taxon>Agaricales</taxon>
        <taxon>Fistulinaceae</taxon>
        <taxon>Fistulina</taxon>
    </lineage>
</organism>
<reference evidence="1 2" key="1">
    <citation type="journal article" date="2015" name="Fungal Genet. Biol.">
        <title>Evolution of novel wood decay mechanisms in Agaricales revealed by the genome sequences of Fistulina hepatica and Cylindrobasidium torrendii.</title>
        <authorList>
            <person name="Floudas D."/>
            <person name="Held B.W."/>
            <person name="Riley R."/>
            <person name="Nagy L.G."/>
            <person name="Koehler G."/>
            <person name="Ransdell A.S."/>
            <person name="Younus H."/>
            <person name="Chow J."/>
            <person name="Chiniquy J."/>
            <person name="Lipzen A."/>
            <person name="Tritt A."/>
            <person name="Sun H."/>
            <person name="Haridas S."/>
            <person name="LaButti K."/>
            <person name="Ohm R.A."/>
            <person name="Kues U."/>
            <person name="Blanchette R.A."/>
            <person name="Grigoriev I.V."/>
            <person name="Minto R.E."/>
            <person name="Hibbett D.S."/>
        </authorList>
    </citation>
    <scope>NUCLEOTIDE SEQUENCE [LARGE SCALE GENOMIC DNA]</scope>
    <source>
        <strain evidence="1 2">ATCC 64428</strain>
    </source>
</reference>